<dbReference type="GO" id="GO:0016616">
    <property type="term" value="F:oxidoreductase activity, acting on the CH-OH group of donors, NAD or NADP as acceptor"/>
    <property type="evidence" value="ECO:0007669"/>
    <property type="project" value="TreeGrafter"/>
</dbReference>
<dbReference type="Pfam" id="PF13561">
    <property type="entry name" value="adh_short_C2"/>
    <property type="match status" value="1"/>
</dbReference>
<evidence type="ECO:0000313" key="3">
    <source>
        <dbReference type="EMBL" id="GAG00012.1"/>
    </source>
</evidence>
<dbReference type="PANTHER" id="PTHR42760">
    <property type="entry name" value="SHORT-CHAIN DEHYDROGENASES/REDUCTASES FAMILY MEMBER"/>
    <property type="match status" value="1"/>
</dbReference>
<dbReference type="PROSITE" id="PS00061">
    <property type="entry name" value="ADH_SHORT"/>
    <property type="match status" value="1"/>
</dbReference>
<feature type="non-terminal residue" evidence="3">
    <location>
        <position position="1"/>
    </location>
</feature>
<gene>
    <name evidence="3" type="ORF">S01H1_45311</name>
</gene>
<keyword evidence="2" id="KW-0560">Oxidoreductase</keyword>
<proteinExistence type="inferred from homology"/>
<dbReference type="AlphaFoldDB" id="X0UL74"/>
<organism evidence="3">
    <name type="scientific">marine sediment metagenome</name>
    <dbReference type="NCBI Taxonomy" id="412755"/>
    <lineage>
        <taxon>unclassified sequences</taxon>
        <taxon>metagenomes</taxon>
        <taxon>ecological metagenomes</taxon>
    </lineage>
</organism>
<reference evidence="3" key="1">
    <citation type="journal article" date="2014" name="Front. Microbiol.">
        <title>High frequency of phylogenetically diverse reductive dehalogenase-homologous genes in deep subseafloor sedimentary metagenomes.</title>
        <authorList>
            <person name="Kawai M."/>
            <person name="Futagami T."/>
            <person name="Toyoda A."/>
            <person name="Takaki Y."/>
            <person name="Nishi S."/>
            <person name="Hori S."/>
            <person name="Arai W."/>
            <person name="Tsubouchi T."/>
            <person name="Morono Y."/>
            <person name="Uchiyama I."/>
            <person name="Ito T."/>
            <person name="Fujiyama A."/>
            <person name="Inagaki F."/>
            <person name="Takami H."/>
        </authorList>
    </citation>
    <scope>NUCLEOTIDE SEQUENCE</scope>
    <source>
        <strain evidence="3">Expedition CK06-06</strain>
    </source>
</reference>
<name>X0UL74_9ZZZZ</name>
<comment type="similarity">
    <text evidence="1">Belongs to the short-chain dehydrogenases/reductases (SDR) family.</text>
</comment>
<evidence type="ECO:0000256" key="1">
    <source>
        <dbReference type="ARBA" id="ARBA00006484"/>
    </source>
</evidence>
<dbReference type="Gene3D" id="3.40.50.720">
    <property type="entry name" value="NAD(P)-binding Rossmann-like Domain"/>
    <property type="match status" value="1"/>
</dbReference>
<dbReference type="SUPFAM" id="SSF51735">
    <property type="entry name" value="NAD(P)-binding Rossmann-fold domains"/>
    <property type="match status" value="1"/>
</dbReference>
<accession>X0UL74</accession>
<dbReference type="InterPro" id="IPR036291">
    <property type="entry name" value="NAD(P)-bd_dom_sf"/>
</dbReference>
<protein>
    <submittedName>
        <fullName evidence="3">Uncharacterized protein</fullName>
    </submittedName>
</protein>
<dbReference type="FunFam" id="3.40.50.720:FF:000084">
    <property type="entry name" value="Short-chain dehydrogenase reductase"/>
    <property type="match status" value="1"/>
</dbReference>
<evidence type="ECO:0000256" key="2">
    <source>
        <dbReference type="ARBA" id="ARBA00023002"/>
    </source>
</evidence>
<dbReference type="InterPro" id="IPR002347">
    <property type="entry name" value="SDR_fam"/>
</dbReference>
<sequence>GADVVVTDINIDAARQTALEIKKQGRVSFAVKMDVCKSTQVKQAVKEIIGEFKGIDILINNAGINRRVPAEKMSEIDWREVINVDLTGVFFCSQIVGRQMIKQRGGKIINIASISGMIANRGMTQAAYCAAKGGVISLTKALAMEWAKYNIRVNSISPGMTRTPLVEDDFIKDKEKYEEIITDTPMRRFGEPMELGPAVVYLSSKASSFITGENLVIDGGYTVL</sequence>
<dbReference type="PRINTS" id="PR00080">
    <property type="entry name" value="SDRFAMILY"/>
</dbReference>
<dbReference type="PRINTS" id="PR00081">
    <property type="entry name" value="GDHRDH"/>
</dbReference>
<dbReference type="InterPro" id="IPR020904">
    <property type="entry name" value="Sc_DH/Rdtase_CS"/>
</dbReference>
<dbReference type="PANTHER" id="PTHR42760:SF115">
    <property type="entry name" value="3-OXOACYL-[ACYL-CARRIER-PROTEIN] REDUCTASE FABG"/>
    <property type="match status" value="1"/>
</dbReference>
<comment type="caution">
    <text evidence="3">The sequence shown here is derived from an EMBL/GenBank/DDBJ whole genome shotgun (WGS) entry which is preliminary data.</text>
</comment>
<dbReference type="EMBL" id="BARS01028946">
    <property type="protein sequence ID" value="GAG00012.1"/>
    <property type="molecule type" value="Genomic_DNA"/>
</dbReference>